<keyword evidence="2" id="KW-1185">Reference proteome</keyword>
<comment type="caution">
    <text evidence="1">The sequence shown here is derived from an EMBL/GenBank/DDBJ whole genome shotgun (WGS) entry which is preliminary data.</text>
</comment>
<evidence type="ECO:0000313" key="2">
    <source>
        <dbReference type="Proteomes" id="UP000275401"/>
    </source>
</evidence>
<sequence length="136" mass="15211">MPLHNFPRIYAFHVPRSDAELHHRLIKGPPRHSTEWAPPPGTDLNWSDVIIFGSTTGTSPAPPGGWADTTIRFRVFTVFPFDTERYPTVIPLVGGHDEFERPGSELGELAEALRLSAAQSTPRPLYVPPWLTFVLD</sequence>
<gene>
    <name evidence="1" type="ORF">EEJ42_10835</name>
</gene>
<dbReference type="AlphaFoldDB" id="A0A3M8WQN8"/>
<reference evidence="1 2" key="1">
    <citation type="submission" date="2018-11" db="EMBL/GenBank/DDBJ databases">
        <title>The Potential of Streptomyces as Biocontrol Agents against the Tomato grey mould, Botrytis cinerea (Gray mold) Frontiers in Microbiology.</title>
        <authorList>
            <person name="Li D."/>
        </authorList>
    </citation>
    <scope>NUCLEOTIDE SEQUENCE [LARGE SCALE GENOMIC DNA]</scope>
    <source>
        <strain evidence="1 2">NEAU-LD23</strain>
    </source>
</reference>
<accession>A0A3M8WQN8</accession>
<organism evidence="1 2">
    <name type="scientific">Streptomyces botrytidirepellens</name>
    <dbReference type="NCBI Taxonomy" id="2486417"/>
    <lineage>
        <taxon>Bacteria</taxon>
        <taxon>Bacillati</taxon>
        <taxon>Actinomycetota</taxon>
        <taxon>Actinomycetes</taxon>
        <taxon>Kitasatosporales</taxon>
        <taxon>Streptomycetaceae</taxon>
        <taxon>Streptomyces</taxon>
    </lineage>
</organism>
<name>A0A3M8WQN8_9ACTN</name>
<proteinExistence type="predicted"/>
<dbReference type="Proteomes" id="UP000275401">
    <property type="component" value="Unassembled WGS sequence"/>
</dbReference>
<dbReference type="EMBL" id="RIBZ01000143">
    <property type="protein sequence ID" value="RNG30373.1"/>
    <property type="molecule type" value="Genomic_DNA"/>
</dbReference>
<protein>
    <submittedName>
        <fullName evidence="1">Uncharacterized protein</fullName>
    </submittedName>
</protein>
<evidence type="ECO:0000313" key="1">
    <source>
        <dbReference type="EMBL" id="RNG30373.1"/>
    </source>
</evidence>
<dbReference type="RefSeq" id="WP_123099741.1">
    <property type="nucleotide sequence ID" value="NZ_RIBZ01000143.1"/>
</dbReference>